<comment type="caution">
    <text evidence="2">The sequence shown here is derived from an EMBL/GenBank/DDBJ whole genome shotgun (WGS) entry which is preliminary data.</text>
</comment>
<dbReference type="AlphaFoldDB" id="A0AAI9I2W9"/>
<dbReference type="RefSeq" id="WP_154635567.1">
    <property type="nucleotide sequence ID" value="NZ_CP095443.1"/>
</dbReference>
<dbReference type="InterPro" id="IPR036736">
    <property type="entry name" value="ACP-like_sf"/>
</dbReference>
<dbReference type="SUPFAM" id="SSF47336">
    <property type="entry name" value="ACP-like"/>
    <property type="match status" value="1"/>
</dbReference>
<accession>A0AAI9I2W9</accession>
<evidence type="ECO:0000259" key="1">
    <source>
        <dbReference type="PROSITE" id="PS50075"/>
    </source>
</evidence>
<sequence>MENIIRNYLKELLDINVDEVKNDSNLIEFGLNSLALMFILGKLTELTKKKFEYAEFVSSPTINDWLKIIENHN</sequence>
<organism evidence="2">
    <name type="scientific">Providencia stuartii</name>
    <dbReference type="NCBI Taxonomy" id="588"/>
    <lineage>
        <taxon>Bacteria</taxon>
        <taxon>Pseudomonadati</taxon>
        <taxon>Pseudomonadota</taxon>
        <taxon>Gammaproteobacteria</taxon>
        <taxon>Enterobacterales</taxon>
        <taxon>Morganellaceae</taxon>
        <taxon>Providencia</taxon>
    </lineage>
</organism>
<dbReference type="EMBL" id="AAZDVE040000049">
    <property type="protein sequence ID" value="EMP9434811.1"/>
    <property type="molecule type" value="Genomic_DNA"/>
</dbReference>
<dbReference type="Pfam" id="PF00550">
    <property type="entry name" value="PP-binding"/>
    <property type="match status" value="1"/>
</dbReference>
<dbReference type="EMBL" id="JAGSRH010000018">
    <property type="protein sequence ID" value="MER5077758.1"/>
    <property type="molecule type" value="Genomic_DNA"/>
</dbReference>
<reference evidence="2" key="2">
    <citation type="submission" date="2024-02" db="EMBL/GenBank/DDBJ databases">
        <authorList>
            <consortium name="Clinical and Environmental Microbiology Branch: Whole genome sequencing antimicrobial resistance pathogens in the healthcare setting"/>
        </authorList>
    </citation>
    <scope>NUCLEOTIDE SEQUENCE</scope>
    <source>
        <strain evidence="2">2020GO-00142</strain>
    </source>
</reference>
<evidence type="ECO:0000313" key="2">
    <source>
        <dbReference type="EMBL" id="EMP9434811.1"/>
    </source>
</evidence>
<evidence type="ECO:0000313" key="3">
    <source>
        <dbReference type="EMBL" id="MER5077758.1"/>
    </source>
</evidence>
<gene>
    <name evidence="2" type="ORF">JRA39_003941</name>
    <name evidence="3" type="ORF">KDV35_12950</name>
</gene>
<dbReference type="PROSITE" id="PS50075">
    <property type="entry name" value="CARRIER"/>
    <property type="match status" value="1"/>
</dbReference>
<feature type="domain" description="Carrier" evidence="1">
    <location>
        <begin position="1"/>
        <end position="73"/>
    </location>
</feature>
<dbReference type="Proteomes" id="UP001495779">
    <property type="component" value="Unassembled WGS sequence"/>
</dbReference>
<dbReference type="Gene3D" id="1.10.1200.10">
    <property type="entry name" value="ACP-like"/>
    <property type="match status" value="1"/>
</dbReference>
<name>A0AAI9I2W9_PROST</name>
<protein>
    <recommendedName>
        <fullName evidence="1">Carrier domain-containing protein</fullName>
    </recommendedName>
</protein>
<evidence type="ECO:0000313" key="4">
    <source>
        <dbReference type="Proteomes" id="UP001495779"/>
    </source>
</evidence>
<proteinExistence type="predicted"/>
<reference evidence="3 4" key="1">
    <citation type="submission" date="2021-04" db="EMBL/GenBank/DDBJ databases">
        <title>Determining the burden of carbapenem-resistant Enterobacterales from a tertiary public heath setting in Bangladesh: a clinical, epidemiological, and molecular study.</title>
        <authorList>
            <person name="Farzana R."/>
            <person name="Walsh T.R."/>
        </authorList>
    </citation>
    <scope>NUCLEOTIDE SEQUENCE [LARGE SCALE GENOMIC DNA]</scope>
    <source>
        <strain evidence="4">dmpro_s316</strain>
        <strain evidence="3">Dmpro_s316</strain>
    </source>
</reference>
<dbReference type="InterPro" id="IPR009081">
    <property type="entry name" value="PP-bd_ACP"/>
</dbReference>